<protein>
    <recommendedName>
        <fullName evidence="1">PDZ domain-containing protein</fullName>
    </recommendedName>
</protein>
<dbReference type="AlphaFoldDB" id="A0A0A1FGI8"/>
<dbReference type="InterPro" id="IPR036034">
    <property type="entry name" value="PDZ_sf"/>
</dbReference>
<dbReference type="SMART" id="SM00228">
    <property type="entry name" value="PDZ"/>
    <property type="match status" value="1"/>
</dbReference>
<gene>
    <name evidence="2" type="ORF">LT85_2859</name>
</gene>
<reference evidence="3" key="1">
    <citation type="journal article" date="2014" name="Soil Biol. Biochem.">
        <title>Structure and function of bacterial communities in ageing soils: Insights from the Mendocino ecological staircase.</title>
        <authorList>
            <person name="Uroz S."/>
            <person name="Tech J.J."/>
            <person name="Sawaya N.A."/>
            <person name="Frey-Klett P."/>
            <person name="Leveau J.H.J."/>
        </authorList>
    </citation>
    <scope>NUCLEOTIDE SEQUENCE [LARGE SCALE GENOMIC DNA]</scope>
    <source>
        <strain evidence="3">Cal35</strain>
    </source>
</reference>
<dbReference type="HOGENOM" id="CLU_468178_0_0_4"/>
<feature type="domain" description="PDZ" evidence="1">
    <location>
        <begin position="499"/>
        <end position="567"/>
    </location>
</feature>
<dbReference type="Gene3D" id="2.30.42.10">
    <property type="match status" value="1"/>
</dbReference>
<dbReference type="Proteomes" id="UP000030302">
    <property type="component" value="Chromosome"/>
</dbReference>
<keyword evidence="3" id="KW-1185">Reference proteome</keyword>
<dbReference type="Pfam" id="PF13650">
    <property type="entry name" value="Asp_protease_2"/>
    <property type="match status" value="1"/>
</dbReference>
<dbReference type="Gene3D" id="2.40.70.10">
    <property type="entry name" value="Acid Proteases"/>
    <property type="match status" value="2"/>
</dbReference>
<dbReference type="SUPFAM" id="SSF50156">
    <property type="entry name" value="PDZ domain-like"/>
    <property type="match status" value="1"/>
</dbReference>
<evidence type="ECO:0000313" key="3">
    <source>
        <dbReference type="Proteomes" id="UP000030302"/>
    </source>
</evidence>
<organism evidence="2 3">
    <name type="scientific">Collimonas arenae</name>
    <dbReference type="NCBI Taxonomy" id="279058"/>
    <lineage>
        <taxon>Bacteria</taxon>
        <taxon>Pseudomonadati</taxon>
        <taxon>Pseudomonadota</taxon>
        <taxon>Betaproteobacteria</taxon>
        <taxon>Burkholderiales</taxon>
        <taxon>Oxalobacteraceae</taxon>
        <taxon>Collimonas</taxon>
    </lineage>
</organism>
<proteinExistence type="predicted"/>
<dbReference type="STRING" id="279058.LT85_2859"/>
<evidence type="ECO:0000313" key="2">
    <source>
        <dbReference type="EMBL" id="AIY42017.1"/>
    </source>
</evidence>
<dbReference type="SUPFAM" id="SSF50630">
    <property type="entry name" value="Acid proteases"/>
    <property type="match status" value="1"/>
</dbReference>
<accession>A0A0A1FGI8</accession>
<dbReference type="InterPro" id="IPR001478">
    <property type="entry name" value="PDZ"/>
</dbReference>
<dbReference type="EMBL" id="CP009962">
    <property type="protein sequence ID" value="AIY42017.1"/>
    <property type="molecule type" value="Genomic_DNA"/>
</dbReference>
<sequence length="581" mass="61336">MGSPAAWSKAMVLHETGKISAGGLSGNYENWEDLGSLHNSGSYVLGPTSGSNGWDGKQAWTTDATKEVRIEKSSEATAGAIQDAYRSGYAFLFPDRFPGTADYSGARQADGKTYESVKFTPKGAEPFEIWFDPATHLVAREIQLTGVQPATFIFSDFAKADGILLPRKTIQRTANNPKYDAIGEVASIALGAVGQESRYAPPAPPKNSAQWPTGQDSVTLPFRLLNNHIYVEASINGAQPQLFVFDTGATNILDTNAAKVLGVAVEGALPGGGFGDKVEDFGLAKVKSVSLGGLTLPDQVFGTENSTGWGAIEGIKSAGLLGYEFVKRAVLTIDYAKRTLTFTKQEAFHPPKDVPPIPFTFDSHIPMVAGTLDGFTGEFEIDTGSRGALTVMRTFADANGLVDKYHATRTATVGYGVGGPSKALLARAGKLTLGPVVIAAPVTELITDKGGAANATRTAGNIGGDLLKRFTVTFDYAHQNIWLQANLQAGKLQAFDRSGLWISRAEGGDIMVGDVANQSAAAEIGLAAGDEIVSINGKSAKDTAIYDLREEFKGTPGTKFVLGVKSKGGERTLTLVLADQV</sequence>
<evidence type="ECO:0000259" key="1">
    <source>
        <dbReference type="PROSITE" id="PS50106"/>
    </source>
</evidence>
<dbReference type="PROSITE" id="PS50106">
    <property type="entry name" value="PDZ"/>
    <property type="match status" value="1"/>
</dbReference>
<name>A0A0A1FGI8_9BURK</name>
<dbReference type="Pfam" id="PF17820">
    <property type="entry name" value="PDZ_6"/>
    <property type="match status" value="1"/>
</dbReference>
<dbReference type="InterPro" id="IPR021109">
    <property type="entry name" value="Peptidase_aspartic_dom_sf"/>
</dbReference>
<dbReference type="KEGG" id="care:LT85_2859"/>
<dbReference type="InterPro" id="IPR041489">
    <property type="entry name" value="PDZ_6"/>
</dbReference>